<comment type="caution">
    <text evidence="6">The sequence shown here is derived from an EMBL/GenBank/DDBJ whole genome shotgun (WGS) entry which is preliminary data.</text>
</comment>
<evidence type="ECO:0000256" key="4">
    <source>
        <dbReference type="ARBA" id="ARBA00022982"/>
    </source>
</evidence>
<dbReference type="Gene3D" id="1.10.3820.10">
    <property type="entry name" value="Di-heme elbow motif domain"/>
    <property type="match status" value="1"/>
</dbReference>
<dbReference type="Proteomes" id="UP000032702">
    <property type="component" value="Unassembled WGS sequence"/>
</dbReference>
<keyword evidence="4" id="KW-0249">Electron transport</keyword>
<keyword evidence="3" id="KW-0479">Metal-binding</keyword>
<evidence type="ECO:0000256" key="2">
    <source>
        <dbReference type="ARBA" id="ARBA00022617"/>
    </source>
</evidence>
<keyword evidence="5" id="KW-0408">Iron</keyword>
<name>Q08VK5_STIAD</name>
<evidence type="ECO:0000256" key="5">
    <source>
        <dbReference type="ARBA" id="ARBA00023004"/>
    </source>
</evidence>
<reference evidence="6 7" key="1">
    <citation type="submission" date="2006-04" db="EMBL/GenBank/DDBJ databases">
        <authorList>
            <person name="Nierman W.C."/>
        </authorList>
    </citation>
    <scope>NUCLEOTIDE SEQUENCE [LARGE SCALE GENOMIC DNA]</scope>
    <source>
        <strain evidence="6 7">DW4/3-1</strain>
    </source>
</reference>
<proteinExistence type="predicted"/>
<evidence type="ECO:0000256" key="3">
    <source>
        <dbReference type="ARBA" id="ARBA00022723"/>
    </source>
</evidence>
<evidence type="ECO:0000313" key="6">
    <source>
        <dbReference type="EMBL" id="EAU64504.1"/>
    </source>
</evidence>
<evidence type="ECO:0000313" key="7">
    <source>
        <dbReference type="Proteomes" id="UP000032702"/>
    </source>
</evidence>
<sequence>MLVFLHSQERMKREKSYKQVLLVLTRFSRLELFLDFACRSAQNGYSLCGFNPSVLGTRPDKGTNGRAIDWRGTVSATIESKAATSGTAWRLGASGLALLVTLLLPLGSGCGGAEGSTDEQVLETAEQPVQEEFAGFGGGSSNTPKIGIALEVEDGEGMPLRVRAGQTVYINQIDIRSTLDATKDEGVDGLRRTGDFACLGWNGVKLADESFDLLAGEDGFKRRRFYRDAAWMDVPSAFTVEPVDAQGRLTGLPILLFTGSNDRKDSDDFFVRRFRAIQWTYGCRTSTDCTGSNSFLEEGLLELRNARTPAKNKTITLNSQTKALRLRWTLRPFSPYTIPVEQVSQPKYSYGFGIDVTPVTPPRKDGTYAPGTKLTFRLTLKDGAGKRLHSQGSLPTYNEIVFGTNEPGIQYYRAFFDPTATYYRRKHRERMLISQIIGPAQRIQPIRSIVDMETFLGPADEQLVATLERDGVYSQFRTFPPANKLFGGAFDPNHAGWAAPVSDSWNFQLPANAEPGTYLVTTKGRRVYLGEDIPYTNTVEIQVGTKQHTDATLTTGPCNSCHSEGGELTSVLHANGNRATCAGCHAPLGFELEGPVFVRVHFIHSRSDRFDNSLAQCSKCHLTKESVQRTSKAACLSCHKSYPDNHVKKFGPIQNMYVGGGRESFQQCTGSCHTTHPESGL</sequence>
<dbReference type="CDD" id="cd08168">
    <property type="entry name" value="Cytochrom_C3"/>
    <property type="match status" value="1"/>
</dbReference>
<dbReference type="GO" id="GO:0046872">
    <property type="term" value="F:metal ion binding"/>
    <property type="evidence" value="ECO:0007669"/>
    <property type="project" value="UniProtKB-KW"/>
</dbReference>
<dbReference type="InterPro" id="IPR038266">
    <property type="entry name" value="NapC/NirT_cytc_sf"/>
</dbReference>
<dbReference type="AlphaFoldDB" id="Q08VK5"/>
<dbReference type="EMBL" id="AAMD01000114">
    <property type="protein sequence ID" value="EAU64504.1"/>
    <property type="molecule type" value="Genomic_DNA"/>
</dbReference>
<keyword evidence="1" id="KW-0813">Transport</keyword>
<organism evidence="6 7">
    <name type="scientific">Stigmatella aurantiaca (strain DW4/3-1)</name>
    <dbReference type="NCBI Taxonomy" id="378806"/>
    <lineage>
        <taxon>Bacteria</taxon>
        <taxon>Pseudomonadati</taxon>
        <taxon>Myxococcota</taxon>
        <taxon>Myxococcia</taxon>
        <taxon>Myxococcales</taxon>
        <taxon>Cystobacterineae</taxon>
        <taxon>Archangiaceae</taxon>
        <taxon>Stigmatella</taxon>
    </lineage>
</organism>
<dbReference type="InterPro" id="IPR036280">
    <property type="entry name" value="Multihaem_cyt_sf"/>
</dbReference>
<keyword evidence="2" id="KW-0349">Heme</keyword>
<dbReference type="PATRIC" id="fig|378806.16.peg.3438"/>
<gene>
    <name evidence="6" type="ORF">STIAU_4139</name>
</gene>
<accession>Q08VK5</accession>
<protein>
    <submittedName>
        <fullName evidence="6">Uncharacterized protein</fullName>
    </submittedName>
</protein>
<dbReference type="SUPFAM" id="SSF48695">
    <property type="entry name" value="Multiheme cytochromes"/>
    <property type="match status" value="1"/>
</dbReference>
<evidence type="ECO:0000256" key="1">
    <source>
        <dbReference type="ARBA" id="ARBA00022448"/>
    </source>
</evidence>